<evidence type="ECO:0000259" key="1">
    <source>
        <dbReference type="Pfam" id="PF25355"/>
    </source>
</evidence>
<sequence>MGRMYYGNSADAIEIDDVDLAHLRMVTMTKLRRSEGFSLTFSSPASGRTALWVHSAIPLRFEFDDAEPIRLDPARVNEIAQASASAAGVVMERALTTAPSRAELAAVA</sequence>
<protein>
    <submittedName>
        <fullName evidence="2">DNA-directed RNA polymerase subunit sigma</fullName>
    </submittedName>
</protein>
<evidence type="ECO:0000313" key="3">
    <source>
        <dbReference type="Proteomes" id="UP000031202"/>
    </source>
</evidence>
<comment type="caution">
    <text evidence="2">The sequence shown here is derived from an EMBL/GenBank/DDBJ whole genome shotgun (WGS) entry which is preliminary data.</text>
</comment>
<dbReference type="GO" id="GO:0000428">
    <property type="term" value="C:DNA-directed RNA polymerase complex"/>
    <property type="evidence" value="ECO:0007669"/>
    <property type="project" value="UniProtKB-KW"/>
</dbReference>
<name>A0A0B4CUW9_9MICO</name>
<reference evidence="2 3" key="1">
    <citation type="submission" date="2014-12" db="EMBL/GenBank/DDBJ databases">
        <title>Genome sequencing of Microbacterium hominis TPW29.</title>
        <authorList>
            <person name="Tan P.W."/>
            <person name="Chan K.-G."/>
        </authorList>
    </citation>
    <scope>NUCLEOTIDE SEQUENCE [LARGE SCALE GENOMIC DNA]</scope>
    <source>
        <strain evidence="2 3">TPW29</strain>
    </source>
</reference>
<dbReference type="AlphaFoldDB" id="A0A0B4CUW9"/>
<dbReference type="InterPro" id="IPR057204">
    <property type="entry name" value="DUF7882"/>
</dbReference>
<accession>A0A0B4CUW9</accession>
<evidence type="ECO:0000313" key="2">
    <source>
        <dbReference type="EMBL" id="KIC58141.1"/>
    </source>
</evidence>
<dbReference type="Proteomes" id="UP000031202">
    <property type="component" value="Unassembled WGS sequence"/>
</dbReference>
<feature type="domain" description="DUF7882" evidence="1">
    <location>
        <begin position="1"/>
        <end position="91"/>
    </location>
</feature>
<proteinExistence type="predicted"/>
<organism evidence="2 3">
    <name type="scientific">Microbacterium hominis</name>
    <dbReference type="NCBI Taxonomy" id="162426"/>
    <lineage>
        <taxon>Bacteria</taxon>
        <taxon>Bacillati</taxon>
        <taxon>Actinomycetota</taxon>
        <taxon>Actinomycetes</taxon>
        <taxon>Micrococcales</taxon>
        <taxon>Microbacteriaceae</taxon>
        <taxon>Microbacterium</taxon>
    </lineage>
</organism>
<dbReference type="RefSeq" id="WP_039414845.1">
    <property type="nucleotide sequence ID" value="NZ_JWSZ01000009.1"/>
</dbReference>
<keyword evidence="2" id="KW-0804">Transcription</keyword>
<keyword evidence="2" id="KW-0240">DNA-directed RNA polymerase</keyword>
<dbReference type="Pfam" id="PF25355">
    <property type="entry name" value="DUF7882"/>
    <property type="match status" value="1"/>
</dbReference>
<dbReference type="EMBL" id="JWSZ01000009">
    <property type="protein sequence ID" value="KIC58141.1"/>
    <property type="molecule type" value="Genomic_DNA"/>
</dbReference>
<gene>
    <name evidence="2" type="ORF">RM52_06930</name>
</gene>